<dbReference type="Gene3D" id="3.90.70.10">
    <property type="entry name" value="Cysteine proteinases"/>
    <property type="match status" value="1"/>
</dbReference>
<protein>
    <submittedName>
        <fullName evidence="2">Ubiquitin carboxyl-terminal hydrolase 38</fullName>
    </submittedName>
</protein>
<gene>
    <name evidence="2" type="ORF">PECUL_23A010348</name>
</gene>
<evidence type="ECO:0000313" key="3">
    <source>
        <dbReference type="Proteomes" id="UP001295444"/>
    </source>
</evidence>
<evidence type="ECO:0000313" key="2">
    <source>
        <dbReference type="EMBL" id="CAH2277793.1"/>
    </source>
</evidence>
<keyword evidence="2" id="KW-0378">Hydrolase</keyword>
<dbReference type="Pfam" id="PF00443">
    <property type="entry name" value="UCH"/>
    <property type="match status" value="1"/>
</dbReference>
<dbReference type="EMBL" id="OW240914">
    <property type="protein sequence ID" value="CAH2277793.1"/>
    <property type="molecule type" value="Genomic_DNA"/>
</dbReference>
<dbReference type="InterPro" id="IPR038765">
    <property type="entry name" value="Papain-like_cys_pep_sf"/>
</dbReference>
<dbReference type="AlphaFoldDB" id="A0AAD1W1T0"/>
<dbReference type="InterPro" id="IPR050164">
    <property type="entry name" value="Peptidase_C19"/>
</dbReference>
<dbReference type="PANTHER" id="PTHR24006:SF710">
    <property type="entry name" value="UBIQUITIN CARBOXYL-TERMINAL HYDROLASE 38"/>
    <property type="match status" value="1"/>
</dbReference>
<dbReference type="PROSITE" id="PS50235">
    <property type="entry name" value="USP_3"/>
    <property type="match status" value="1"/>
</dbReference>
<dbReference type="PANTHER" id="PTHR24006">
    <property type="entry name" value="UBIQUITIN CARBOXYL-TERMINAL HYDROLASE"/>
    <property type="match status" value="1"/>
</dbReference>
<dbReference type="GO" id="GO:0005829">
    <property type="term" value="C:cytosol"/>
    <property type="evidence" value="ECO:0007669"/>
    <property type="project" value="TreeGrafter"/>
</dbReference>
<dbReference type="GO" id="GO:0016579">
    <property type="term" value="P:protein deubiquitination"/>
    <property type="evidence" value="ECO:0007669"/>
    <property type="project" value="InterPro"/>
</dbReference>
<dbReference type="PROSITE" id="PS00973">
    <property type="entry name" value="USP_2"/>
    <property type="match status" value="1"/>
</dbReference>
<dbReference type="GO" id="GO:0004843">
    <property type="term" value="F:cysteine-type deubiquitinase activity"/>
    <property type="evidence" value="ECO:0007669"/>
    <property type="project" value="InterPro"/>
</dbReference>
<evidence type="ECO:0000259" key="1">
    <source>
        <dbReference type="PROSITE" id="PS50235"/>
    </source>
</evidence>
<proteinExistence type="predicted"/>
<dbReference type="SUPFAM" id="SSF54001">
    <property type="entry name" value="Cysteine proteinases"/>
    <property type="match status" value="1"/>
</dbReference>
<name>A0AAD1W1T0_PELCU</name>
<organism evidence="2 3">
    <name type="scientific">Pelobates cultripes</name>
    <name type="common">Western spadefoot toad</name>
    <dbReference type="NCBI Taxonomy" id="61616"/>
    <lineage>
        <taxon>Eukaryota</taxon>
        <taxon>Metazoa</taxon>
        <taxon>Chordata</taxon>
        <taxon>Craniata</taxon>
        <taxon>Vertebrata</taxon>
        <taxon>Euteleostomi</taxon>
        <taxon>Amphibia</taxon>
        <taxon>Batrachia</taxon>
        <taxon>Anura</taxon>
        <taxon>Pelobatoidea</taxon>
        <taxon>Pelobatidae</taxon>
        <taxon>Pelobates</taxon>
    </lineage>
</organism>
<dbReference type="InterPro" id="IPR001394">
    <property type="entry name" value="Peptidase_C19_UCH"/>
</dbReference>
<dbReference type="GO" id="GO:0005634">
    <property type="term" value="C:nucleus"/>
    <property type="evidence" value="ECO:0007669"/>
    <property type="project" value="TreeGrafter"/>
</dbReference>
<sequence>MKKLQRLFKILAYSQREAYSPLKFFNASRPPWFSSFSQEDSSEYLRFLLNSLHEEERLKLLSSETTADALSTKVPPKEASQSTSCGKDKKTVIQHMFEGKLKTKIFCQTCKIISQKTEAFTDLSLGFPTSSSETGKKEQQEKLSVNDMFSHFLAPEILDGDNCYQCGNCASLQKAEKTVQITEEPEYLILNLLRFSYDLEHHVKHKILNPVSIPPVLRLPVERSTSLDTDISGAGENKGIELTSVAIDDRHCTQRRVPYVLNSVVVHSGATSESGHYYCYARDISLRSVKQVKSSSKSV</sequence>
<dbReference type="InterPro" id="IPR018200">
    <property type="entry name" value="USP_CS"/>
</dbReference>
<keyword evidence="3" id="KW-1185">Reference proteome</keyword>
<dbReference type="Proteomes" id="UP001295444">
    <property type="component" value="Chromosome 03"/>
</dbReference>
<dbReference type="InterPro" id="IPR028889">
    <property type="entry name" value="USP"/>
</dbReference>
<feature type="domain" description="USP" evidence="1">
    <location>
        <begin position="1"/>
        <end position="299"/>
    </location>
</feature>
<accession>A0AAD1W1T0</accession>
<reference evidence="2" key="1">
    <citation type="submission" date="2022-03" db="EMBL/GenBank/DDBJ databases">
        <authorList>
            <person name="Alioto T."/>
            <person name="Alioto T."/>
            <person name="Gomez Garrido J."/>
        </authorList>
    </citation>
    <scope>NUCLEOTIDE SEQUENCE</scope>
</reference>